<dbReference type="Proteomes" id="UP000299102">
    <property type="component" value="Unassembled WGS sequence"/>
</dbReference>
<evidence type="ECO:0000313" key="1">
    <source>
        <dbReference type="EMBL" id="GBP71498.1"/>
    </source>
</evidence>
<protein>
    <submittedName>
        <fullName evidence="1">Uncharacterized protein</fullName>
    </submittedName>
</protein>
<accession>A0A4C1Y6G0</accession>
<keyword evidence="2" id="KW-1185">Reference proteome</keyword>
<comment type="caution">
    <text evidence="1">The sequence shown here is derived from an EMBL/GenBank/DDBJ whole genome shotgun (WGS) entry which is preliminary data.</text>
</comment>
<proteinExistence type="predicted"/>
<sequence>MISTEDGDIRKVDCRQFADNFTLKDAHLRVFLREADSLQIKVPAAARPARGQFWITKRLRPRGGEADVSRGERSRRLGRRREGNVIMRSRARRAGIGGTAYLRCPRGWA</sequence>
<name>A0A4C1Y6G0_EUMVA</name>
<gene>
    <name evidence="1" type="ORF">EVAR_103384_1</name>
</gene>
<organism evidence="1 2">
    <name type="scientific">Eumeta variegata</name>
    <name type="common">Bagworm moth</name>
    <name type="synonym">Eumeta japonica</name>
    <dbReference type="NCBI Taxonomy" id="151549"/>
    <lineage>
        <taxon>Eukaryota</taxon>
        <taxon>Metazoa</taxon>
        <taxon>Ecdysozoa</taxon>
        <taxon>Arthropoda</taxon>
        <taxon>Hexapoda</taxon>
        <taxon>Insecta</taxon>
        <taxon>Pterygota</taxon>
        <taxon>Neoptera</taxon>
        <taxon>Endopterygota</taxon>
        <taxon>Lepidoptera</taxon>
        <taxon>Glossata</taxon>
        <taxon>Ditrysia</taxon>
        <taxon>Tineoidea</taxon>
        <taxon>Psychidae</taxon>
        <taxon>Oiketicinae</taxon>
        <taxon>Eumeta</taxon>
    </lineage>
</organism>
<evidence type="ECO:0000313" key="2">
    <source>
        <dbReference type="Proteomes" id="UP000299102"/>
    </source>
</evidence>
<dbReference type="AlphaFoldDB" id="A0A4C1Y6G0"/>
<reference evidence="1 2" key="1">
    <citation type="journal article" date="2019" name="Commun. Biol.">
        <title>The bagworm genome reveals a unique fibroin gene that provides high tensile strength.</title>
        <authorList>
            <person name="Kono N."/>
            <person name="Nakamura H."/>
            <person name="Ohtoshi R."/>
            <person name="Tomita M."/>
            <person name="Numata K."/>
            <person name="Arakawa K."/>
        </authorList>
    </citation>
    <scope>NUCLEOTIDE SEQUENCE [LARGE SCALE GENOMIC DNA]</scope>
</reference>
<dbReference type="EMBL" id="BGZK01001110">
    <property type="protein sequence ID" value="GBP71498.1"/>
    <property type="molecule type" value="Genomic_DNA"/>
</dbReference>